<evidence type="ECO:0000313" key="3">
    <source>
        <dbReference type="Proteomes" id="UP000318538"/>
    </source>
</evidence>
<sequence>MAEYPFASIGDALHLIALLAIFVFIAVAAFVLLALAALPGQIAARRSHPQTAAVNVCGWLGLPTGGFWIAALVWAYWNYDRPEPDSGVLSAQITRLEEVVRGLEQQRPSGSQPARNRGTV</sequence>
<dbReference type="AlphaFoldDB" id="A0A517N5Q1"/>
<gene>
    <name evidence="2" type="primary">yiaW_1</name>
    <name evidence="2" type="ORF">K227x_08430</name>
</gene>
<keyword evidence="1" id="KW-0472">Membrane</keyword>
<dbReference type="KEGG" id="rlc:K227x_08430"/>
<feature type="transmembrane region" description="Helical" evidence="1">
    <location>
        <begin position="52"/>
        <end position="77"/>
    </location>
</feature>
<dbReference type="RefSeq" id="WP_246146487.1">
    <property type="nucleotide sequence ID" value="NZ_CP036525.1"/>
</dbReference>
<keyword evidence="1" id="KW-0812">Transmembrane</keyword>
<reference evidence="2 3" key="1">
    <citation type="submission" date="2019-02" db="EMBL/GenBank/DDBJ databases">
        <title>Deep-cultivation of Planctomycetes and their phenomic and genomic characterization uncovers novel biology.</title>
        <authorList>
            <person name="Wiegand S."/>
            <person name="Jogler M."/>
            <person name="Boedeker C."/>
            <person name="Pinto D."/>
            <person name="Vollmers J."/>
            <person name="Rivas-Marin E."/>
            <person name="Kohn T."/>
            <person name="Peeters S.H."/>
            <person name="Heuer A."/>
            <person name="Rast P."/>
            <person name="Oberbeckmann S."/>
            <person name="Bunk B."/>
            <person name="Jeske O."/>
            <person name="Meyerdierks A."/>
            <person name="Storesund J.E."/>
            <person name="Kallscheuer N."/>
            <person name="Luecker S."/>
            <person name="Lage O.M."/>
            <person name="Pohl T."/>
            <person name="Merkel B.J."/>
            <person name="Hornburger P."/>
            <person name="Mueller R.-W."/>
            <person name="Bruemmer F."/>
            <person name="Labrenz M."/>
            <person name="Spormann A.M."/>
            <person name="Op den Camp H."/>
            <person name="Overmann J."/>
            <person name="Amann R."/>
            <person name="Jetten M.S.M."/>
            <person name="Mascher T."/>
            <person name="Medema M.H."/>
            <person name="Devos D.P."/>
            <person name="Kaster A.-K."/>
            <person name="Ovreas L."/>
            <person name="Rohde M."/>
            <person name="Galperin M.Y."/>
            <person name="Jogler C."/>
        </authorList>
    </citation>
    <scope>NUCLEOTIDE SEQUENCE [LARGE SCALE GENOMIC DNA]</scope>
    <source>
        <strain evidence="2 3">K22_7</strain>
    </source>
</reference>
<protein>
    <submittedName>
        <fullName evidence="2">Inner membrane protein YiaW</fullName>
    </submittedName>
</protein>
<keyword evidence="1" id="KW-1133">Transmembrane helix</keyword>
<proteinExistence type="predicted"/>
<keyword evidence="3" id="KW-1185">Reference proteome</keyword>
<dbReference type="EMBL" id="CP036525">
    <property type="protein sequence ID" value="QDT02466.1"/>
    <property type="molecule type" value="Genomic_DNA"/>
</dbReference>
<organism evidence="2 3">
    <name type="scientific">Rubripirellula lacrimiformis</name>
    <dbReference type="NCBI Taxonomy" id="1930273"/>
    <lineage>
        <taxon>Bacteria</taxon>
        <taxon>Pseudomonadati</taxon>
        <taxon>Planctomycetota</taxon>
        <taxon>Planctomycetia</taxon>
        <taxon>Pirellulales</taxon>
        <taxon>Pirellulaceae</taxon>
        <taxon>Rubripirellula</taxon>
    </lineage>
</organism>
<dbReference type="InterPro" id="IPR011223">
    <property type="entry name" value="UCP028770"/>
</dbReference>
<evidence type="ECO:0000256" key="1">
    <source>
        <dbReference type="SAM" id="Phobius"/>
    </source>
</evidence>
<name>A0A517N5Q1_9BACT</name>
<evidence type="ECO:0000313" key="2">
    <source>
        <dbReference type="EMBL" id="QDT02466.1"/>
    </source>
</evidence>
<accession>A0A517N5Q1</accession>
<feature type="transmembrane region" description="Helical" evidence="1">
    <location>
        <begin position="12"/>
        <end position="40"/>
    </location>
</feature>
<dbReference type="Pfam" id="PF11742">
    <property type="entry name" value="DUF3302"/>
    <property type="match status" value="1"/>
</dbReference>
<dbReference type="Proteomes" id="UP000318538">
    <property type="component" value="Chromosome"/>
</dbReference>